<dbReference type="Proteomes" id="UP000824083">
    <property type="component" value="Unassembled WGS sequence"/>
</dbReference>
<dbReference type="NCBIfam" id="TIGR00174">
    <property type="entry name" value="miaA"/>
    <property type="match status" value="1"/>
</dbReference>
<keyword evidence="8 10" id="KW-0460">Magnesium</keyword>
<accession>A0A9D1IH19</accession>
<evidence type="ECO:0000256" key="2">
    <source>
        <dbReference type="ARBA" id="ARBA00003213"/>
    </source>
</evidence>
<evidence type="ECO:0000256" key="3">
    <source>
        <dbReference type="ARBA" id="ARBA00005842"/>
    </source>
</evidence>
<protein>
    <recommendedName>
        <fullName evidence="10">tRNA dimethylallyltransferase</fullName>
        <ecNumber evidence="10">2.5.1.75</ecNumber>
    </recommendedName>
    <alternativeName>
        <fullName evidence="10">Dimethylallyl diphosphate:tRNA dimethylallyltransferase</fullName>
        <shortName evidence="10">DMAPP:tRNA dimethylallyltransferase</shortName>
        <shortName evidence="10">DMATase</shortName>
    </alternativeName>
    <alternativeName>
        <fullName evidence="10">Isopentenyl-diphosphate:tRNA isopentenyltransferase</fullName>
        <shortName evidence="10">IPP transferase</shortName>
        <shortName evidence="10">IPPT</shortName>
        <shortName evidence="10">IPTase</shortName>
    </alternativeName>
</protein>
<dbReference type="EMBL" id="DVMY01000048">
    <property type="protein sequence ID" value="HIU37163.1"/>
    <property type="molecule type" value="Genomic_DNA"/>
</dbReference>
<dbReference type="FunFam" id="1.10.20.140:FF:000001">
    <property type="entry name" value="tRNA dimethylallyltransferase"/>
    <property type="match status" value="1"/>
</dbReference>
<keyword evidence="5 10" id="KW-0819">tRNA processing</keyword>
<sequence length="308" mass="34455">MAKAVLLLGPTASGKTALGVKLAHIFNAEIISIDSALVYRGMDIGSAKPTEAEKENVPHHLIDIRDPFESYSAADFFKDCEALIEDISSRGHLPLIVGGTMLYAKALKEGLNQMPSSDLSVRAKIEKEAAQVGWPAMHETLAKVDPQTASRLHLTDSQRISRALEVYYQTGKPISYYQNQKNTGSKHSFLTLGLMPQNRAQLHERIEKRFLMMVQSGFLDEVKRLMQAPGFDRNLSAMRAVGYRQAIDYLMGEIDYDRFILAGVAATRQLAKRQLTWMRSMPDLVAMDPFEEDVFSRSKALIETFLNA</sequence>
<dbReference type="Gene3D" id="3.40.50.300">
    <property type="entry name" value="P-loop containing nucleotide triphosphate hydrolases"/>
    <property type="match status" value="1"/>
</dbReference>
<feature type="site" description="Interaction with substrate tRNA" evidence="10">
    <location>
        <position position="122"/>
    </location>
</feature>
<feature type="region of interest" description="Interaction with substrate tRNA" evidence="10">
    <location>
        <begin position="158"/>
        <end position="162"/>
    </location>
</feature>
<evidence type="ECO:0000313" key="15">
    <source>
        <dbReference type="Proteomes" id="UP000824083"/>
    </source>
</evidence>
<evidence type="ECO:0000256" key="4">
    <source>
        <dbReference type="ARBA" id="ARBA00022679"/>
    </source>
</evidence>
<dbReference type="SUPFAM" id="SSF52540">
    <property type="entry name" value="P-loop containing nucleoside triphosphate hydrolases"/>
    <property type="match status" value="1"/>
</dbReference>
<dbReference type="InterPro" id="IPR027417">
    <property type="entry name" value="P-loop_NTPase"/>
</dbReference>
<organism evidence="14 15">
    <name type="scientific">Candidatus Aphodousia faecigallinarum</name>
    <dbReference type="NCBI Taxonomy" id="2840677"/>
    <lineage>
        <taxon>Bacteria</taxon>
        <taxon>Pseudomonadati</taxon>
        <taxon>Pseudomonadota</taxon>
        <taxon>Betaproteobacteria</taxon>
        <taxon>Burkholderiales</taxon>
        <taxon>Sutterellaceae</taxon>
        <taxon>Sutterellaceae incertae sedis</taxon>
        <taxon>Candidatus Aphodousia</taxon>
    </lineage>
</organism>
<keyword evidence="4 10" id="KW-0808">Transferase</keyword>
<name>A0A9D1IH19_9BURK</name>
<evidence type="ECO:0000256" key="9">
    <source>
        <dbReference type="ARBA" id="ARBA00049563"/>
    </source>
</evidence>
<comment type="caution">
    <text evidence="10">Lacks conserved residue(s) required for the propagation of feature annotation.</text>
</comment>
<dbReference type="PANTHER" id="PTHR11088">
    <property type="entry name" value="TRNA DIMETHYLALLYLTRANSFERASE"/>
    <property type="match status" value="1"/>
</dbReference>
<dbReference type="Gene3D" id="1.10.20.140">
    <property type="match status" value="1"/>
</dbReference>
<evidence type="ECO:0000256" key="11">
    <source>
        <dbReference type="RuleBase" id="RU003783"/>
    </source>
</evidence>
<dbReference type="InterPro" id="IPR018022">
    <property type="entry name" value="IPT"/>
</dbReference>
<comment type="caution">
    <text evidence="14">The sequence shown here is derived from an EMBL/GenBank/DDBJ whole genome shotgun (WGS) entry which is preliminary data.</text>
</comment>
<evidence type="ECO:0000313" key="14">
    <source>
        <dbReference type="EMBL" id="HIU37163.1"/>
    </source>
</evidence>
<gene>
    <name evidence="10 14" type="primary">miaA</name>
    <name evidence="14" type="ORF">IAC56_02685</name>
</gene>
<evidence type="ECO:0000256" key="13">
    <source>
        <dbReference type="RuleBase" id="RU003785"/>
    </source>
</evidence>
<evidence type="ECO:0000256" key="6">
    <source>
        <dbReference type="ARBA" id="ARBA00022741"/>
    </source>
</evidence>
<feature type="site" description="Interaction with substrate tRNA" evidence="10">
    <location>
        <position position="100"/>
    </location>
</feature>
<comment type="cofactor">
    <cofactor evidence="1 10">
        <name>Mg(2+)</name>
        <dbReference type="ChEBI" id="CHEBI:18420"/>
    </cofactor>
</comment>
<evidence type="ECO:0000256" key="10">
    <source>
        <dbReference type="HAMAP-Rule" id="MF_00185"/>
    </source>
</evidence>
<keyword evidence="7 10" id="KW-0067">ATP-binding</keyword>
<dbReference type="GO" id="GO:0006400">
    <property type="term" value="P:tRNA modification"/>
    <property type="evidence" value="ECO:0007669"/>
    <property type="project" value="TreeGrafter"/>
</dbReference>
<comment type="catalytic activity">
    <reaction evidence="9 10 11">
        <text>adenosine(37) in tRNA + dimethylallyl diphosphate = N(6)-dimethylallyladenosine(37) in tRNA + diphosphate</text>
        <dbReference type="Rhea" id="RHEA:26482"/>
        <dbReference type="Rhea" id="RHEA-COMP:10162"/>
        <dbReference type="Rhea" id="RHEA-COMP:10375"/>
        <dbReference type="ChEBI" id="CHEBI:33019"/>
        <dbReference type="ChEBI" id="CHEBI:57623"/>
        <dbReference type="ChEBI" id="CHEBI:74411"/>
        <dbReference type="ChEBI" id="CHEBI:74415"/>
        <dbReference type="EC" id="2.5.1.75"/>
    </reaction>
</comment>
<evidence type="ECO:0000256" key="12">
    <source>
        <dbReference type="RuleBase" id="RU003784"/>
    </source>
</evidence>
<keyword evidence="6 10" id="KW-0547">Nucleotide-binding</keyword>
<feature type="binding site" evidence="10">
    <location>
        <begin position="11"/>
        <end position="16"/>
    </location>
    <ligand>
        <name>substrate</name>
    </ligand>
</feature>
<reference evidence="14" key="2">
    <citation type="journal article" date="2021" name="PeerJ">
        <title>Extensive microbial diversity within the chicken gut microbiome revealed by metagenomics and culture.</title>
        <authorList>
            <person name="Gilroy R."/>
            <person name="Ravi A."/>
            <person name="Getino M."/>
            <person name="Pursley I."/>
            <person name="Horton D.L."/>
            <person name="Alikhan N.F."/>
            <person name="Baker D."/>
            <person name="Gharbi K."/>
            <person name="Hall N."/>
            <person name="Watson M."/>
            <person name="Adriaenssens E.M."/>
            <person name="Foster-Nyarko E."/>
            <person name="Jarju S."/>
            <person name="Secka A."/>
            <person name="Antonio M."/>
            <person name="Oren A."/>
            <person name="Chaudhuri R.R."/>
            <person name="La Ragione R."/>
            <person name="Hildebrand F."/>
            <person name="Pallen M.J."/>
        </authorList>
    </citation>
    <scope>NUCLEOTIDE SEQUENCE</scope>
    <source>
        <strain evidence="14">7463</strain>
    </source>
</reference>
<feature type="region of interest" description="Interaction with substrate tRNA" evidence="10">
    <location>
        <begin position="34"/>
        <end position="37"/>
    </location>
</feature>
<evidence type="ECO:0000256" key="8">
    <source>
        <dbReference type="ARBA" id="ARBA00022842"/>
    </source>
</evidence>
<dbReference type="Pfam" id="PF01715">
    <property type="entry name" value="IPPT"/>
    <property type="match status" value="1"/>
</dbReference>
<dbReference type="HAMAP" id="MF_00185">
    <property type="entry name" value="IPP_trans"/>
    <property type="match status" value="1"/>
</dbReference>
<dbReference type="PANTHER" id="PTHR11088:SF60">
    <property type="entry name" value="TRNA DIMETHYLALLYLTRANSFERASE"/>
    <property type="match status" value="1"/>
</dbReference>
<dbReference type="GO" id="GO:0052381">
    <property type="term" value="F:tRNA dimethylallyltransferase activity"/>
    <property type="evidence" value="ECO:0007669"/>
    <property type="project" value="UniProtKB-UniRule"/>
</dbReference>
<evidence type="ECO:0000256" key="1">
    <source>
        <dbReference type="ARBA" id="ARBA00001946"/>
    </source>
</evidence>
<dbReference type="InterPro" id="IPR039657">
    <property type="entry name" value="Dimethylallyltransferase"/>
</dbReference>
<dbReference type="AlphaFoldDB" id="A0A9D1IH19"/>
<comment type="function">
    <text evidence="2 10 12">Catalyzes the transfer of a dimethylallyl group onto the adenine at position 37 in tRNAs that read codons beginning with uridine, leading to the formation of N6-(dimethylallyl)adenosine (i(6)A).</text>
</comment>
<evidence type="ECO:0000256" key="5">
    <source>
        <dbReference type="ARBA" id="ARBA00022694"/>
    </source>
</evidence>
<dbReference type="GO" id="GO:0005524">
    <property type="term" value="F:ATP binding"/>
    <property type="evidence" value="ECO:0007669"/>
    <property type="project" value="UniProtKB-UniRule"/>
</dbReference>
<feature type="binding site" evidence="10">
    <location>
        <begin position="9"/>
        <end position="16"/>
    </location>
    <ligand>
        <name>ATP</name>
        <dbReference type="ChEBI" id="CHEBI:30616"/>
    </ligand>
</feature>
<reference evidence="14" key="1">
    <citation type="submission" date="2020-10" db="EMBL/GenBank/DDBJ databases">
        <authorList>
            <person name="Gilroy R."/>
        </authorList>
    </citation>
    <scope>NUCLEOTIDE SEQUENCE</scope>
    <source>
        <strain evidence="14">7463</strain>
    </source>
</reference>
<comment type="similarity">
    <text evidence="3 10 13">Belongs to the IPP transferase family.</text>
</comment>
<proteinExistence type="inferred from homology"/>
<evidence type="ECO:0000256" key="7">
    <source>
        <dbReference type="ARBA" id="ARBA00022840"/>
    </source>
</evidence>
<comment type="subunit">
    <text evidence="10">Monomer.</text>
</comment>
<dbReference type="EC" id="2.5.1.75" evidence="10"/>